<comment type="caution">
    <text evidence="2">The sequence shown here is derived from an EMBL/GenBank/DDBJ whole genome shotgun (WGS) entry which is preliminary data.</text>
</comment>
<dbReference type="Proteomes" id="UP000243515">
    <property type="component" value="Unassembled WGS sequence"/>
</dbReference>
<accession>A0A232LVG6</accession>
<keyword evidence="3" id="KW-1185">Reference proteome</keyword>
<dbReference type="AlphaFoldDB" id="A0A232LVG6"/>
<dbReference type="InterPro" id="IPR027843">
    <property type="entry name" value="DUF4440"/>
</dbReference>
<evidence type="ECO:0000259" key="1">
    <source>
        <dbReference type="Pfam" id="PF14534"/>
    </source>
</evidence>
<dbReference type="EMBL" id="NPHW01004315">
    <property type="protein sequence ID" value="OXV08106.1"/>
    <property type="molecule type" value="Genomic_DNA"/>
</dbReference>
<dbReference type="OrthoDB" id="2865667at2759"/>
<proteinExistence type="predicted"/>
<feature type="domain" description="DUF4440" evidence="1">
    <location>
        <begin position="15"/>
        <end position="120"/>
    </location>
</feature>
<dbReference type="InterPro" id="IPR032710">
    <property type="entry name" value="NTF2-like_dom_sf"/>
</dbReference>
<sequence>MVPIHDRIRNDLLLNERALWTALTSADPGPAVKELCHPECSLIFSKMPILGFESDPSMDEALRPPFHHFDGYSFQNVSTIVIDLMAGSVTYEVQAHRRNREYNILASTTWGQGSDGEWKIICHQESPA</sequence>
<evidence type="ECO:0000313" key="3">
    <source>
        <dbReference type="Proteomes" id="UP000243515"/>
    </source>
</evidence>
<dbReference type="SUPFAM" id="SSF54427">
    <property type="entry name" value="NTF2-like"/>
    <property type="match status" value="1"/>
</dbReference>
<evidence type="ECO:0000313" key="2">
    <source>
        <dbReference type="EMBL" id="OXV08106.1"/>
    </source>
</evidence>
<reference evidence="2 3" key="1">
    <citation type="journal article" date="2015" name="Environ. Microbiol.">
        <title>Metagenome sequence of Elaphomyces granulatus from sporocarp tissue reveals Ascomycota ectomycorrhizal fingerprints of genome expansion and a Proteobacteria-rich microbiome.</title>
        <authorList>
            <person name="Quandt C.A."/>
            <person name="Kohler A."/>
            <person name="Hesse C.N."/>
            <person name="Sharpton T.J."/>
            <person name="Martin F."/>
            <person name="Spatafora J.W."/>
        </authorList>
    </citation>
    <scope>NUCLEOTIDE SEQUENCE [LARGE SCALE GENOMIC DNA]</scope>
    <source>
        <strain evidence="2 3">OSC145934</strain>
    </source>
</reference>
<dbReference type="Pfam" id="PF14534">
    <property type="entry name" value="DUF4440"/>
    <property type="match status" value="1"/>
</dbReference>
<gene>
    <name evidence="2" type="ORF">Egran_04131</name>
</gene>
<protein>
    <recommendedName>
        <fullName evidence="1">DUF4440 domain-containing protein</fullName>
    </recommendedName>
</protein>
<organism evidence="2 3">
    <name type="scientific">Elaphomyces granulatus</name>
    <dbReference type="NCBI Taxonomy" id="519963"/>
    <lineage>
        <taxon>Eukaryota</taxon>
        <taxon>Fungi</taxon>
        <taxon>Dikarya</taxon>
        <taxon>Ascomycota</taxon>
        <taxon>Pezizomycotina</taxon>
        <taxon>Eurotiomycetes</taxon>
        <taxon>Eurotiomycetidae</taxon>
        <taxon>Eurotiales</taxon>
        <taxon>Elaphomycetaceae</taxon>
        <taxon>Elaphomyces</taxon>
    </lineage>
</organism>
<name>A0A232LVG6_9EURO</name>